<gene>
    <name evidence="1" type="ORF">RclHR1_17490006</name>
</gene>
<dbReference type="Gene3D" id="1.10.150.50">
    <property type="entry name" value="Transcription Factor, Ets-1"/>
    <property type="match status" value="1"/>
</dbReference>
<accession>A0A2Z6QKC7</accession>
<reference evidence="1 2" key="1">
    <citation type="submission" date="2017-11" db="EMBL/GenBank/DDBJ databases">
        <title>The genome of Rhizophagus clarus HR1 reveals common genetic basis of auxotrophy among arbuscular mycorrhizal fungi.</title>
        <authorList>
            <person name="Kobayashi Y."/>
        </authorList>
    </citation>
    <scope>NUCLEOTIDE SEQUENCE [LARGE SCALE GENOMIC DNA]</scope>
    <source>
        <strain evidence="1 2">HR1</strain>
    </source>
</reference>
<comment type="caution">
    <text evidence="1">The sequence shown here is derived from an EMBL/GenBank/DDBJ whole genome shotgun (WGS) entry which is preliminary data.</text>
</comment>
<dbReference type="AlphaFoldDB" id="A0A2Z6QKC7"/>
<sequence length="292" mass="34075">MFTSTVEHDSYLVENYDTETLINFLKEQNLKLDDDDFKILCKEKITGLSFLDLTEEKFCSIGLHWDQQHFSQKSLASEGTEVIPLFTSQTYEIQEDNKHFMLCMADIKLQLKSYRTLVMTSLESMRNEYISTILYTALHIAEDFTNKNFSMKPEYEIIGKESCGQVDYAIKESDSLICITEDKVQQKLTEGFAQNIMQLESLYETNKRKQTRDDDYFDYLYGIVTLARDWHFLLYSLGEILQASKAPFSIEFTEKSLDESSEEYQTLHRGVRKILSIIVGLLNDRVCERCAR</sequence>
<dbReference type="EMBL" id="BEXD01000834">
    <property type="protein sequence ID" value="GBB90500.1"/>
    <property type="molecule type" value="Genomic_DNA"/>
</dbReference>
<organism evidence="1 2">
    <name type="scientific">Rhizophagus clarus</name>
    <dbReference type="NCBI Taxonomy" id="94130"/>
    <lineage>
        <taxon>Eukaryota</taxon>
        <taxon>Fungi</taxon>
        <taxon>Fungi incertae sedis</taxon>
        <taxon>Mucoromycota</taxon>
        <taxon>Glomeromycotina</taxon>
        <taxon>Glomeromycetes</taxon>
        <taxon>Glomerales</taxon>
        <taxon>Glomeraceae</taxon>
        <taxon>Rhizophagus</taxon>
    </lineage>
</organism>
<dbReference type="Proteomes" id="UP000247702">
    <property type="component" value="Unassembled WGS sequence"/>
</dbReference>
<dbReference type="InterPro" id="IPR013761">
    <property type="entry name" value="SAM/pointed_sf"/>
</dbReference>
<keyword evidence="2" id="KW-1185">Reference proteome</keyword>
<proteinExistence type="predicted"/>
<evidence type="ECO:0000313" key="1">
    <source>
        <dbReference type="EMBL" id="GBB90500.1"/>
    </source>
</evidence>
<evidence type="ECO:0000313" key="2">
    <source>
        <dbReference type="Proteomes" id="UP000247702"/>
    </source>
</evidence>
<name>A0A2Z6QKC7_9GLOM</name>
<evidence type="ECO:0008006" key="3">
    <source>
        <dbReference type="Google" id="ProtNLM"/>
    </source>
</evidence>
<protein>
    <recommendedName>
        <fullName evidence="3">SAM domain-containing protein</fullName>
    </recommendedName>
</protein>